<keyword evidence="1" id="KW-0963">Cytoplasm</keyword>
<dbReference type="PANTHER" id="PTHR20882">
    <property type="entry name" value="CYTOPLASMIC TRNA 2-THIOLATION PROTEIN 2"/>
    <property type="match status" value="1"/>
</dbReference>
<dbReference type="Proteomes" id="UP001255856">
    <property type="component" value="Unassembled WGS sequence"/>
</dbReference>
<protein>
    <recommendedName>
        <fullName evidence="5">Cytoplasmic tRNA 2-thiolation protein 2</fullName>
    </recommendedName>
</protein>
<dbReference type="GO" id="GO:0000049">
    <property type="term" value="F:tRNA binding"/>
    <property type="evidence" value="ECO:0007669"/>
    <property type="project" value="InterPro"/>
</dbReference>
<dbReference type="InterPro" id="IPR019407">
    <property type="entry name" value="CTU2"/>
</dbReference>
<evidence type="ECO:0000313" key="3">
    <source>
        <dbReference type="EMBL" id="KAK2076447.1"/>
    </source>
</evidence>
<reference evidence="3" key="1">
    <citation type="submission" date="2021-01" db="EMBL/GenBank/DDBJ databases">
        <authorList>
            <person name="Eckstrom K.M.E."/>
        </authorList>
    </citation>
    <scope>NUCLEOTIDE SEQUENCE</scope>
    <source>
        <strain evidence="3">UVCC 0001</strain>
    </source>
</reference>
<proteinExistence type="predicted"/>
<dbReference type="Gene3D" id="3.40.50.620">
    <property type="entry name" value="HUPs"/>
    <property type="match status" value="1"/>
</dbReference>
<dbReference type="GO" id="GO:0016783">
    <property type="term" value="F:sulfurtransferase activity"/>
    <property type="evidence" value="ECO:0007669"/>
    <property type="project" value="TreeGrafter"/>
</dbReference>
<dbReference type="GO" id="GO:0005829">
    <property type="term" value="C:cytosol"/>
    <property type="evidence" value="ECO:0007669"/>
    <property type="project" value="TreeGrafter"/>
</dbReference>
<dbReference type="InterPro" id="IPR014729">
    <property type="entry name" value="Rossmann-like_a/b/a_fold"/>
</dbReference>
<keyword evidence="4" id="KW-1185">Reference proteome</keyword>
<gene>
    <name evidence="3" type="ORF">QBZ16_000972</name>
</gene>
<evidence type="ECO:0000256" key="2">
    <source>
        <dbReference type="ARBA" id="ARBA00022694"/>
    </source>
</evidence>
<evidence type="ECO:0000313" key="4">
    <source>
        <dbReference type="Proteomes" id="UP001255856"/>
    </source>
</evidence>
<dbReference type="EMBL" id="JASFZW010000010">
    <property type="protein sequence ID" value="KAK2076447.1"/>
    <property type="molecule type" value="Genomic_DNA"/>
</dbReference>
<comment type="caution">
    <text evidence="3">The sequence shown here is derived from an EMBL/GenBank/DDBJ whole genome shotgun (WGS) entry which is preliminary data.</text>
</comment>
<sequence>MPQQVIVRQREPLCHACLQESVEARVRTALRGDGLVRPGDCVVAAVSGGPCSAVLLHALCAMRASGASRHPEKRKVPFALHIVHVDERGAFGDGAMAAGGADAVGESVARYLTPADAPLRVTYERVAAGRGAAGRALRKALDAIGDPAARDDALRAARLRLLADAARRAGASALLLGSSGTRLAAEALAECCKGRGADVALVARLVDDRRGPLRVLRPLRACSSRELACCAAALRLPLAQGAPLRALCRRPARNVNLLVEDFVLALLQANPSAVSNIHSVLDKLAVGPLGDGQPLCALCDAPLRVEGVQMDASEAGAADHRADRQVCALCLAAVGPQLAADSLAAILPALGVPESAPEPQPLRHVPSDELRSSIAEFLLDEPEDARAPE</sequence>
<accession>A0AAD9IHQ9</accession>
<dbReference type="PANTHER" id="PTHR20882:SF14">
    <property type="entry name" value="CYTOPLASMIC TRNA 2-THIOLATION PROTEIN 2"/>
    <property type="match status" value="1"/>
</dbReference>
<dbReference type="GO" id="GO:0002143">
    <property type="term" value="P:tRNA wobble position uridine thiolation"/>
    <property type="evidence" value="ECO:0007669"/>
    <property type="project" value="TreeGrafter"/>
</dbReference>
<dbReference type="SUPFAM" id="SSF52402">
    <property type="entry name" value="Adenine nucleotide alpha hydrolases-like"/>
    <property type="match status" value="1"/>
</dbReference>
<organism evidence="3 4">
    <name type="scientific">Prototheca wickerhamii</name>
    <dbReference type="NCBI Taxonomy" id="3111"/>
    <lineage>
        <taxon>Eukaryota</taxon>
        <taxon>Viridiplantae</taxon>
        <taxon>Chlorophyta</taxon>
        <taxon>core chlorophytes</taxon>
        <taxon>Trebouxiophyceae</taxon>
        <taxon>Chlorellales</taxon>
        <taxon>Chlorellaceae</taxon>
        <taxon>Prototheca</taxon>
    </lineage>
</organism>
<keyword evidence="2" id="KW-0819">tRNA processing</keyword>
<dbReference type="AlphaFoldDB" id="A0AAD9IHQ9"/>
<evidence type="ECO:0000256" key="1">
    <source>
        <dbReference type="ARBA" id="ARBA00022490"/>
    </source>
</evidence>
<evidence type="ECO:0008006" key="5">
    <source>
        <dbReference type="Google" id="ProtNLM"/>
    </source>
</evidence>
<name>A0AAD9IHQ9_PROWI</name>